<evidence type="ECO:0000256" key="4">
    <source>
        <dbReference type="ARBA" id="ARBA00022840"/>
    </source>
</evidence>
<evidence type="ECO:0000313" key="8">
    <source>
        <dbReference type="Proteomes" id="UP000051749"/>
    </source>
</evidence>
<proteinExistence type="inferred from homology"/>
<dbReference type="InterPro" id="IPR003439">
    <property type="entry name" value="ABC_transporter-like_ATP-bd"/>
</dbReference>
<dbReference type="GO" id="GO:0016887">
    <property type="term" value="F:ATP hydrolysis activity"/>
    <property type="evidence" value="ECO:0007669"/>
    <property type="project" value="InterPro"/>
</dbReference>
<keyword evidence="3" id="KW-0547">Nucleotide-binding</keyword>
<evidence type="ECO:0000313" key="6">
    <source>
        <dbReference type="EMBL" id="KRN83439.1"/>
    </source>
</evidence>
<reference evidence="6 8" key="1">
    <citation type="journal article" date="2015" name="Genome Announc.">
        <title>Expanding the biotechnology potential of lactobacilli through comparative genomics of 213 strains and associated genera.</title>
        <authorList>
            <person name="Sun Z."/>
            <person name="Harris H.M."/>
            <person name="McCann A."/>
            <person name="Guo C."/>
            <person name="Argimon S."/>
            <person name="Zhang W."/>
            <person name="Yang X."/>
            <person name="Jeffery I.B."/>
            <person name="Cooney J.C."/>
            <person name="Kagawa T.F."/>
            <person name="Liu W."/>
            <person name="Song Y."/>
            <person name="Salvetti E."/>
            <person name="Wrobel A."/>
            <person name="Rasinkangas P."/>
            <person name="Parkhill J."/>
            <person name="Rea M.C."/>
            <person name="O'Sullivan O."/>
            <person name="Ritari J."/>
            <person name="Douillard F.P."/>
            <person name="Paul Ross R."/>
            <person name="Yang R."/>
            <person name="Briner A.E."/>
            <person name="Felis G.E."/>
            <person name="de Vos W.M."/>
            <person name="Barrangou R."/>
            <person name="Klaenhammer T.R."/>
            <person name="Caufield P.W."/>
            <person name="Cui Y."/>
            <person name="Zhang H."/>
            <person name="O'Toole P.W."/>
        </authorList>
    </citation>
    <scope>NUCLEOTIDE SEQUENCE [LARGE SCALE GENOMIC DNA]</scope>
    <source>
        <strain evidence="6 8">DSM 22301</strain>
    </source>
</reference>
<dbReference type="PATRIC" id="fig|319653.3.peg.881"/>
<dbReference type="Proteomes" id="UP000051749">
    <property type="component" value="Unassembled WGS sequence"/>
</dbReference>
<feature type="domain" description="ABC transporter" evidence="5">
    <location>
        <begin position="22"/>
        <end position="56"/>
    </location>
</feature>
<dbReference type="SUPFAM" id="SSF52540">
    <property type="entry name" value="P-loop containing nucleoside triphosphate hydrolases"/>
    <property type="match status" value="1"/>
</dbReference>
<dbReference type="EMBL" id="JQBY01000002">
    <property type="protein sequence ID" value="KRN83439.1"/>
    <property type="molecule type" value="Genomic_DNA"/>
</dbReference>
<gene>
    <name evidence="6" type="ORF">IV87_GL000870</name>
    <name evidence="7" type="ORF">SAMN04487973_10389</name>
</gene>
<dbReference type="InterPro" id="IPR050763">
    <property type="entry name" value="ABC_transporter_ATP-binding"/>
</dbReference>
<dbReference type="EMBL" id="FOGK01000003">
    <property type="protein sequence ID" value="SER24248.1"/>
    <property type="molecule type" value="Genomic_DNA"/>
</dbReference>
<dbReference type="Pfam" id="PF00005">
    <property type="entry name" value="ABC_tran"/>
    <property type="match status" value="1"/>
</dbReference>
<dbReference type="PANTHER" id="PTHR42711:SF5">
    <property type="entry name" value="ABC TRANSPORTER ATP-BINDING PROTEIN NATA"/>
    <property type="match status" value="1"/>
</dbReference>
<dbReference type="Gene3D" id="3.40.50.300">
    <property type="entry name" value="P-loop containing nucleotide triphosphate hydrolases"/>
    <property type="match status" value="1"/>
</dbReference>
<dbReference type="STRING" id="319653.SAMN04487973_10389"/>
<dbReference type="AlphaFoldDB" id="A0A0R2K1H2"/>
<comment type="similarity">
    <text evidence="1">Belongs to the ABC transporter superfamily.</text>
</comment>
<dbReference type="InterPro" id="IPR027417">
    <property type="entry name" value="P-loop_NTPase"/>
</dbReference>
<dbReference type="Proteomes" id="UP000182818">
    <property type="component" value="Unassembled WGS sequence"/>
</dbReference>
<name>A0A0R2K1H2_9LACO</name>
<keyword evidence="4" id="KW-0067">ATP-binding</keyword>
<evidence type="ECO:0000256" key="1">
    <source>
        <dbReference type="ARBA" id="ARBA00005417"/>
    </source>
</evidence>
<comment type="caution">
    <text evidence="6">The sequence shown here is derived from an EMBL/GenBank/DDBJ whole genome shotgun (WGS) entry which is preliminary data.</text>
</comment>
<organism evidence="6 8">
    <name type="scientific">Pediococcus ethanolidurans</name>
    <dbReference type="NCBI Taxonomy" id="319653"/>
    <lineage>
        <taxon>Bacteria</taxon>
        <taxon>Bacillati</taxon>
        <taxon>Bacillota</taxon>
        <taxon>Bacilli</taxon>
        <taxon>Lactobacillales</taxon>
        <taxon>Lactobacillaceae</taxon>
        <taxon>Pediococcus</taxon>
    </lineage>
</organism>
<protein>
    <submittedName>
        <fullName evidence="7">ABC transporter</fullName>
    </submittedName>
</protein>
<dbReference type="GO" id="GO:0005524">
    <property type="term" value="F:ATP binding"/>
    <property type="evidence" value="ECO:0007669"/>
    <property type="project" value="UniProtKB-KW"/>
</dbReference>
<evidence type="ECO:0000313" key="9">
    <source>
        <dbReference type="Proteomes" id="UP000182818"/>
    </source>
</evidence>
<evidence type="ECO:0000259" key="5">
    <source>
        <dbReference type="Pfam" id="PF00005"/>
    </source>
</evidence>
<sequence length="57" mass="6256">MNQECVIKVSNLKKQFGNKVAVKNVSFEIKKGEIFGLLGPNGAGKTTTLKMMTTLLR</sequence>
<evidence type="ECO:0000313" key="7">
    <source>
        <dbReference type="EMBL" id="SER24248.1"/>
    </source>
</evidence>
<reference evidence="7 9" key="2">
    <citation type="submission" date="2016-10" db="EMBL/GenBank/DDBJ databases">
        <authorList>
            <person name="Varghese N."/>
            <person name="Submissions S."/>
        </authorList>
    </citation>
    <scope>NUCLEOTIDE SEQUENCE [LARGE SCALE GENOMIC DNA]</scope>
    <source>
        <strain evidence="7 9">CGMCC 1.3889</strain>
    </source>
</reference>
<evidence type="ECO:0000256" key="3">
    <source>
        <dbReference type="ARBA" id="ARBA00022741"/>
    </source>
</evidence>
<keyword evidence="2" id="KW-0813">Transport</keyword>
<evidence type="ECO:0000256" key="2">
    <source>
        <dbReference type="ARBA" id="ARBA00022448"/>
    </source>
</evidence>
<keyword evidence="9" id="KW-1185">Reference proteome</keyword>
<accession>A0A0R2K1H2</accession>
<dbReference type="PANTHER" id="PTHR42711">
    <property type="entry name" value="ABC TRANSPORTER ATP-BINDING PROTEIN"/>
    <property type="match status" value="1"/>
</dbReference>